<reference evidence="1 2" key="1">
    <citation type="submission" date="2019-10" db="EMBL/GenBank/DDBJ databases">
        <title>Nonomuraea sp. nov., isolated from Phyllanthus amarus.</title>
        <authorList>
            <person name="Klykleung N."/>
            <person name="Tanasupawat S."/>
        </authorList>
    </citation>
    <scope>NUCLEOTIDE SEQUENCE [LARGE SCALE GENOMIC DNA]</scope>
    <source>
        <strain evidence="1 2">PA1-10</strain>
    </source>
</reference>
<dbReference type="AlphaFoldDB" id="A0A5C4W6Z9"/>
<dbReference type="EMBL" id="VDLX02000010">
    <property type="protein sequence ID" value="KAB8192181.1"/>
    <property type="molecule type" value="Genomic_DNA"/>
</dbReference>
<dbReference type="Proteomes" id="UP000312512">
    <property type="component" value="Unassembled WGS sequence"/>
</dbReference>
<dbReference type="RefSeq" id="WP_139633252.1">
    <property type="nucleotide sequence ID" value="NZ_VDLX02000010.1"/>
</dbReference>
<accession>A0A5C4W6Z9</accession>
<gene>
    <name evidence="1" type="ORF">FH608_026140</name>
</gene>
<protein>
    <submittedName>
        <fullName evidence="1">Uncharacterized protein</fullName>
    </submittedName>
</protein>
<keyword evidence="2" id="KW-1185">Reference proteome</keyword>
<organism evidence="1 2">
    <name type="scientific">Nonomuraea phyllanthi</name>
    <dbReference type="NCBI Taxonomy" id="2219224"/>
    <lineage>
        <taxon>Bacteria</taxon>
        <taxon>Bacillati</taxon>
        <taxon>Actinomycetota</taxon>
        <taxon>Actinomycetes</taxon>
        <taxon>Streptosporangiales</taxon>
        <taxon>Streptosporangiaceae</taxon>
        <taxon>Nonomuraea</taxon>
    </lineage>
</organism>
<evidence type="ECO:0000313" key="2">
    <source>
        <dbReference type="Proteomes" id="UP000312512"/>
    </source>
</evidence>
<comment type="caution">
    <text evidence="1">The sequence shown here is derived from an EMBL/GenBank/DDBJ whole genome shotgun (WGS) entry which is preliminary data.</text>
</comment>
<sequence>MPRFRRGVACGFGAPLDEADRRPADRDVVAEVTEVTEIAEIAEIAEATEIDDQARSLRS</sequence>
<name>A0A5C4W6Z9_9ACTN</name>
<proteinExistence type="predicted"/>
<evidence type="ECO:0000313" key="1">
    <source>
        <dbReference type="EMBL" id="KAB8192181.1"/>
    </source>
</evidence>